<evidence type="ECO:0000313" key="5">
    <source>
        <dbReference type="Proteomes" id="UP000271162"/>
    </source>
</evidence>
<reference evidence="4 5" key="2">
    <citation type="submission" date="2018-11" db="EMBL/GenBank/DDBJ databases">
        <authorList>
            <consortium name="Pathogen Informatics"/>
        </authorList>
    </citation>
    <scope>NUCLEOTIDE SEQUENCE [LARGE SCALE GENOMIC DNA]</scope>
</reference>
<evidence type="ECO:0000313" key="4">
    <source>
        <dbReference type="EMBL" id="VDL73749.1"/>
    </source>
</evidence>
<reference evidence="6" key="1">
    <citation type="submission" date="2016-04" db="UniProtKB">
        <authorList>
            <consortium name="WormBaseParasite"/>
        </authorList>
    </citation>
    <scope>IDENTIFICATION</scope>
</reference>
<dbReference type="Pfam" id="PF03221">
    <property type="entry name" value="HTH_Tnp_Tc5"/>
    <property type="match status" value="1"/>
</dbReference>
<feature type="compositionally biased region" description="Polar residues" evidence="2">
    <location>
        <begin position="200"/>
        <end position="224"/>
    </location>
</feature>
<keyword evidence="1" id="KW-0238">DNA-binding</keyword>
<dbReference type="AlphaFoldDB" id="A0A158QZH8"/>
<feature type="compositionally biased region" description="Basic and acidic residues" evidence="2">
    <location>
        <begin position="14"/>
        <end position="27"/>
    </location>
</feature>
<evidence type="ECO:0000313" key="6">
    <source>
        <dbReference type="WBParaSite" id="NBR_0001015901-mRNA-1"/>
    </source>
</evidence>
<dbReference type="OMA" id="NEIFDPC"/>
<dbReference type="WBParaSite" id="NBR_0001015901-mRNA-1">
    <property type="protein sequence ID" value="NBR_0001015901-mRNA-1"/>
    <property type="gene ID" value="NBR_0001015901"/>
</dbReference>
<feature type="compositionally biased region" description="Polar residues" evidence="2">
    <location>
        <begin position="46"/>
        <end position="60"/>
    </location>
</feature>
<dbReference type="InterPro" id="IPR006600">
    <property type="entry name" value="HTH_CenpB_DNA-bd_dom"/>
</dbReference>
<gene>
    <name evidence="4" type="ORF">NBR_LOCUS10160</name>
</gene>
<feature type="compositionally biased region" description="Low complexity" evidence="2">
    <location>
        <begin position="441"/>
        <end position="450"/>
    </location>
</feature>
<evidence type="ECO:0000259" key="3">
    <source>
        <dbReference type="Pfam" id="PF03221"/>
    </source>
</evidence>
<accession>A0A158QZH8</accession>
<evidence type="ECO:0000256" key="1">
    <source>
        <dbReference type="ARBA" id="ARBA00023125"/>
    </source>
</evidence>
<proteinExistence type="predicted"/>
<feature type="region of interest" description="Disordered" evidence="2">
    <location>
        <begin position="423"/>
        <end position="450"/>
    </location>
</feature>
<name>A0A158QZH8_NIPBR</name>
<keyword evidence="5" id="KW-1185">Reference proteome</keyword>
<feature type="region of interest" description="Disordered" evidence="2">
    <location>
        <begin position="200"/>
        <end position="247"/>
    </location>
</feature>
<sequence>MVCVAVVWLLSSRSPDEREGRGTKSDDENVCETWRVPDDERWWNMQGASESAPATKSTKSPGRRKRQPSNDHVNGSKARRVEDETGAADIASGAEPSEIGFFSRIFKEANAAYSELPPIRRHAEYSNGEMSVKEALAKGFRNYKVRLPKKQIQFDSDPAVDPNVLYSLFANDAVEENTKDVQLLDPPKNLRDALSAFCVPSQSNPTSTPLSVDGSDTGTDSLSVVKQEPADPSVTSETRALSRDGSPMISDEKPSVYPFPPFWRLPVVVTRGYRGGYYVKGVRYVQMTTLMHFDSLAVRLESPIQFDIGGEVKSFTFNDILLANGVALNDPSNCSEINKIFTTSVVLLHHSIAEHLLCNSGPSVLNPQAKMKPHSVPIPLSAEFPPLACYKLQFFALGMNRSHGPNEIFDPCKLHVSSSNDQVVSCEKGDDSSKEERHRSVSPSSSGRKSVNITLTARQKGLVITHLDTGATIGEIAEKFRVTPDVIESIILNRAEAVRDQTAALMAETDADDDRPVVIVSPRKKKINIPALSLGLENFKGSEGWLDAFKRRHRIDLKMMTGIPFNYEETEEDRVDSGRDDNGHQFIFKVESSVANAVNMKPLDLMDITGGLENGNTGRSSYLDGRLPCVSPQPWPVHRQASPVPVLDEKGFIAAVVKSAAIRVHDKDLSLAIETIRSYILSNDPSVMPLFLELHMKLAEVGP</sequence>
<evidence type="ECO:0000256" key="2">
    <source>
        <dbReference type="SAM" id="MobiDB-lite"/>
    </source>
</evidence>
<feature type="region of interest" description="Disordered" evidence="2">
    <location>
        <begin position="14"/>
        <end position="92"/>
    </location>
</feature>
<organism evidence="6">
    <name type="scientific">Nippostrongylus brasiliensis</name>
    <name type="common">Rat hookworm</name>
    <dbReference type="NCBI Taxonomy" id="27835"/>
    <lineage>
        <taxon>Eukaryota</taxon>
        <taxon>Metazoa</taxon>
        <taxon>Ecdysozoa</taxon>
        <taxon>Nematoda</taxon>
        <taxon>Chromadorea</taxon>
        <taxon>Rhabditida</taxon>
        <taxon>Rhabditina</taxon>
        <taxon>Rhabditomorpha</taxon>
        <taxon>Strongyloidea</taxon>
        <taxon>Heligmosomidae</taxon>
        <taxon>Nippostrongylus</taxon>
    </lineage>
</organism>
<protein>
    <submittedName>
        <fullName evidence="6">HTH_48 domain-containing protein</fullName>
    </submittedName>
</protein>
<dbReference type="Proteomes" id="UP000271162">
    <property type="component" value="Unassembled WGS sequence"/>
</dbReference>
<feature type="domain" description="HTH CENPB-type" evidence="3">
    <location>
        <begin position="533"/>
        <end position="558"/>
    </location>
</feature>
<feature type="compositionally biased region" description="Basic and acidic residues" evidence="2">
    <location>
        <begin position="427"/>
        <end position="439"/>
    </location>
</feature>
<dbReference type="STRING" id="27835.A0A158QZH8"/>
<dbReference type="EMBL" id="UYSL01020262">
    <property type="protein sequence ID" value="VDL73749.1"/>
    <property type="molecule type" value="Genomic_DNA"/>
</dbReference>
<dbReference type="GO" id="GO:0003677">
    <property type="term" value="F:DNA binding"/>
    <property type="evidence" value="ECO:0007669"/>
    <property type="project" value="UniProtKB-KW"/>
</dbReference>